<reference evidence="3" key="1">
    <citation type="submission" date="2022-11" db="UniProtKB">
        <authorList>
            <consortium name="WormBaseParasite"/>
        </authorList>
    </citation>
    <scope>IDENTIFICATION</scope>
</reference>
<keyword evidence="2" id="KW-1185">Reference proteome</keyword>
<name>A0A915J0S2_ROMCU</name>
<accession>A0A915J0S2</accession>
<feature type="region of interest" description="Disordered" evidence="1">
    <location>
        <begin position="1"/>
        <end position="21"/>
    </location>
</feature>
<protein>
    <submittedName>
        <fullName evidence="3">Uncharacterized protein</fullName>
    </submittedName>
</protein>
<dbReference type="WBParaSite" id="nRc.2.0.1.t19292-RA">
    <property type="protein sequence ID" value="nRc.2.0.1.t19292-RA"/>
    <property type="gene ID" value="nRc.2.0.1.g19292"/>
</dbReference>
<dbReference type="AlphaFoldDB" id="A0A915J0S2"/>
<evidence type="ECO:0000313" key="2">
    <source>
        <dbReference type="Proteomes" id="UP000887565"/>
    </source>
</evidence>
<sequence>MRNEIDPKELPISLGGDMPDDHLKTIPARKLSPDEYYLAHEHEEDPPLDHCLHLQSNMLNLVSTFQSFNVTPLE</sequence>
<proteinExistence type="predicted"/>
<dbReference type="Proteomes" id="UP000887565">
    <property type="component" value="Unplaced"/>
</dbReference>
<organism evidence="2 3">
    <name type="scientific">Romanomermis culicivorax</name>
    <name type="common">Nematode worm</name>
    <dbReference type="NCBI Taxonomy" id="13658"/>
    <lineage>
        <taxon>Eukaryota</taxon>
        <taxon>Metazoa</taxon>
        <taxon>Ecdysozoa</taxon>
        <taxon>Nematoda</taxon>
        <taxon>Enoplea</taxon>
        <taxon>Dorylaimia</taxon>
        <taxon>Mermithida</taxon>
        <taxon>Mermithoidea</taxon>
        <taxon>Mermithidae</taxon>
        <taxon>Romanomermis</taxon>
    </lineage>
</organism>
<evidence type="ECO:0000256" key="1">
    <source>
        <dbReference type="SAM" id="MobiDB-lite"/>
    </source>
</evidence>
<evidence type="ECO:0000313" key="3">
    <source>
        <dbReference type="WBParaSite" id="nRc.2.0.1.t19292-RA"/>
    </source>
</evidence>